<comment type="caution">
    <text evidence="3">The sequence shown here is derived from an EMBL/GenBank/DDBJ whole genome shotgun (WGS) entry which is preliminary data.</text>
</comment>
<gene>
    <name evidence="3" type="ORF">I7412_25925</name>
</gene>
<reference evidence="3" key="1">
    <citation type="submission" date="2020-12" db="EMBL/GenBank/DDBJ databases">
        <title>Genomic characterization of non-nitrogen-fixing Frankia strains.</title>
        <authorList>
            <person name="Carlos-Shanley C."/>
            <person name="Guerra T."/>
            <person name="Hahn D."/>
        </authorList>
    </citation>
    <scope>NUCLEOTIDE SEQUENCE</scope>
    <source>
        <strain evidence="3">CN6</strain>
    </source>
</reference>
<dbReference type="Gene3D" id="3.10.450.50">
    <property type="match status" value="1"/>
</dbReference>
<evidence type="ECO:0000256" key="1">
    <source>
        <dbReference type="SAM" id="Coils"/>
    </source>
</evidence>
<dbReference type="Pfam" id="PF13577">
    <property type="entry name" value="SnoaL_4"/>
    <property type="match status" value="1"/>
</dbReference>
<sequence>MAGDVAGDAASLQRQLAELRETVAGLGARLRTFEDQVAISQLVARYGPAVDSGSATAAAELWAEDGVFEVPPYAVWTGHDEIAGMVDGAGHQGLIMNGCAHVLTAPLVKVDGDEARAWNYALNIRWDAERDRFWIARASANSWWLRREPAGWRVAHRVNRGLDGSPEPRALFEASTQPFRAGSQPA</sequence>
<name>A0A937RRB7_9ACTN</name>
<protein>
    <submittedName>
        <fullName evidence="3">Nuclear transport factor 2 family protein</fullName>
    </submittedName>
</protein>
<evidence type="ECO:0000313" key="4">
    <source>
        <dbReference type="Proteomes" id="UP000604475"/>
    </source>
</evidence>
<accession>A0A937RRB7</accession>
<keyword evidence="1" id="KW-0175">Coiled coil</keyword>
<dbReference type="SUPFAM" id="SSF54427">
    <property type="entry name" value="NTF2-like"/>
    <property type="match status" value="1"/>
</dbReference>
<dbReference type="Proteomes" id="UP000604475">
    <property type="component" value="Unassembled WGS sequence"/>
</dbReference>
<dbReference type="InterPro" id="IPR037401">
    <property type="entry name" value="SnoaL-like"/>
</dbReference>
<evidence type="ECO:0000259" key="2">
    <source>
        <dbReference type="Pfam" id="PF13577"/>
    </source>
</evidence>
<dbReference type="InterPro" id="IPR032710">
    <property type="entry name" value="NTF2-like_dom_sf"/>
</dbReference>
<keyword evidence="4" id="KW-1185">Reference proteome</keyword>
<proteinExistence type="predicted"/>
<feature type="domain" description="SnoaL-like" evidence="2">
    <location>
        <begin position="32"/>
        <end position="157"/>
    </location>
</feature>
<dbReference type="EMBL" id="JAEACQ010000252">
    <property type="protein sequence ID" value="MBL7630536.1"/>
    <property type="molecule type" value="Genomic_DNA"/>
</dbReference>
<organism evidence="3 4">
    <name type="scientific">Frankia nepalensis</name>
    <dbReference type="NCBI Taxonomy" id="1836974"/>
    <lineage>
        <taxon>Bacteria</taxon>
        <taxon>Bacillati</taxon>
        <taxon>Actinomycetota</taxon>
        <taxon>Actinomycetes</taxon>
        <taxon>Frankiales</taxon>
        <taxon>Frankiaceae</taxon>
        <taxon>Frankia</taxon>
    </lineage>
</organism>
<evidence type="ECO:0000313" key="3">
    <source>
        <dbReference type="EMBL" id="MBL7630536.1"/>
    </source>
</evidence>
<dbReference type="AlphaFoldDB" id="A0A937RRB7"/>
<dbReference type="CDD" id="cd00531">
    <property type="entry name" value="NTF2_like"/>
    <property type="match status" value="1"/>
</dbReference>
<feature type="coiled-coil region" evidence="1">
    <location>
        <begin position="9"/>
        <end position="36"/>
    </location>
</feature>